<dbReference type="GO" id="GO:0004386">
    <property type="term" value="F:helicase activity"/>
    <property type="evidence" value="ECO:0007669"/>
    <property type="project" value="UniProtKB-KW"/>
</dbReference>
<dbReference type="SMART" id="SM00487">
    <property type="entry name" value="DEXDc"/>
    <property type="match status" value="1"/>
</dbReference>
<keyword evidence="3 8" id="KW-0347">Helicase</keyword>
<dbReference type="SUPFAM" id="SSF52540">
    <property type="entry name" value="P-loop containing nucleoside triphosphate hydrolases"/>
    <property type="match status" value="1"/>
</dbReference>
<organism evidence="8 9">
    <name type="scientific">Kiloniella laminariae</name>
    <dbReference type="NCBI Taxonomy" id="454162"/>
    <lineage>
        <taxon>Bacteria</taxon>
        <taxon>Pseudomonadati</taxon>
        <taxon>Pseudomonadota</taxon>
        <taxon>Alphaproteobacteria</taxon>
        <taxon>Rhodospirillales</taxon>
        <taxon>Kiloniellaceae</taxon>
        <taxon>Kiloniella</taxon>
    </lineage>
</organism>
<accession>A0ABT4LLH4</accession>
<dbReference type="Pfam" id="PF08482">
    <property type="entry name" value="HrpB_C"/>
    <property type="match status" value="1"/>
</dbReference>
<evidence type="ECO:0000259" key="6">
    <source>
        <dbReference type="PROSITE" id="PS51192"/>
    </source>
</evidence>
<keyword evidence="2" id="KW-0378">Hydrolase</keyword>
<sequence>MTSLPIDPLLPEIIASLQQQPSLVLQAPPGAGKTTGVPLGLLDVDWLAGQKIIVLEPRRLAARSAAARMAEILGEKLGETVGYRIRHESRVGPQTRIEVVTEGVLTRLLQKDPELPGIGLVVFDEFHERSLQADLGLALCLEVQSALRDDLRLLVMSATLDGKKVSRIMGEVPILTSEGKSFPVQLVYGEETPRRSIAFAVADKIVEVLPQESGSFLVFLPGVGEISSVVEQLRQANLPADVDLFPLFGDLSLEDQRRAISPSMAGRRKIVLATAIAETSLTIDGVRVIIDCGYMRSPRFDPSSAMTRLETLRVSKASADQRAGRAGRIEPGVCYRLWPESQNGSLSQHSTPEILEADLCSLVLEVQNWGTSGPETLNWCDAPPRAAWQQATELLQKLGALDQESRITSQGREMALLPLHPRFAHMLLRARALGQGWLACLLAALLDERDIFKAGTSGTAADLVLRLEVLLGVDHGKGYHVDRSRLKRVRMSAGQYARLVRVKENSPVELGMAGAILSLAYPDRIAQLRPASSGRYKLSGGKGAELDELDRLATELYLTIAHLGGMGANAKIYLAAALSEGQIRDLHQENIVSERVVRWNEQQTQLQGELRDNLGALVLSAQRIKQLEPNVVVAELLGRITRQGLALLEPGDSFAQLCQRMACLRHFEGEDLWPDWGEPALLRELEQWLAPYLENITSLSQLVKLDLKQILLSQLSWQENQYLEREAPERYRVPSGQTHRINYENPEMPVLEVRLQEMFGLSETPAIMGKRVPLVLHLLSPARRPLQVTSDLTGFWQNSYHEVKKDMKGRYPRHYWPDDPLEAEPTTRIKKHMNKQE</sequence>
<dbReference type="Pfam" id="PF00271">
    <property type="entry name" value="Helicase_C"/>
    <property type="match status" value="1"/>
</dbReference>
<dbReference type="InterPro" id="IPR048333">
    <property type="entry name" value="HA2_WH"/>
</dbReference>
<dbReference type="InterPro" id="IPR014001">
    <property type="entry name" value="Helicase_ATP-bd"/>
</dbReference>
<name>A0ABT4LLH4_9PROT</name>
<dbReference type="Gene3D" id="3.40.50.300">
    <property type="entry name" value="P-loop containing nucleotide triphosphate hydrolases"/>
    <property type="match status" value="2"/>
</dbReference>
<dbReference type="PANTHER" id="PTHR43519">
    <property type="entry name" value="ATP-DEPENDENT RNA HELICASE HRPB"/>
    <property type="match status" value="1"/>
</dbReference>
<protein>
    <submittedName>
        <fullName evidence="8">ATP-dependent helicase HrpB</fullName>
    </submittedName>
</protein>
<dbReference type="EMBL" id="JAPWGY010000005">
    <property type="protein sequence ID" value="MCZ4281924.1"/>
    <property type="molecule type" value="Genomic_DNA"/>
</dbReference>
<dbReference type="SMART" id="SM00847">
    <property type="entry name" value="HA2"/>
    <property type="match status" value="1"/>
</dbReference>
<dbReference type="NCBIfam" id="TIGR01970">
    <property type="entry name" value="DEAH_box_HrpB"/>
    <property type="match status" value="1"/>
</dbReference>
<dbReference type="Proteomes" id="UP001069802">
    <property type="component" value="Unassembled WGS sequence"/>
</dbReference>
<dbReference type="InterPro" id="IPR007502">
    <property type="entry name" value="Helicase-assoc_dom"/>
</dbReference>
<evidence type="ECO:0000256" key="1">
    <source>
        <dbReference type="ARBA" id="ARBA00022741"/>
    </source>
</evidence>
<evidence type="ECO:0000313" key="8">
    <source>
        <dbReference type="EMBL" id="MCZ4281924.1"/>
    </source>
</evidence>
<evidence type="ECO:0000313" key="9">
    <source>
        <dbReference type="Proteomes" id="UP001069802"/>
    </source>
</evidence>
<dbReference type="PROSITE" id="PS51194">
    <property type="entry name" value="HELICASE_CTER"/>
    <property type="match status" value="1"/>
</dbReference>
<keyword evidence="4" id="KW-0067">ATP-binding</keyword>
<comment type="caution">
    <text evidence="8">The sequence shown here is derived from an EMBL/GenBank/DDBJ whole genome shotgun (WGS) entry which is preliminary data.</text>
</comment>
<evidence type="ECO:0000256" key="4">
    <source>
        <dbReference type="ARBA" id="ARBA00022840"/>
    </source>
</evidence>
<reference evidence="8" key="1">
    <citation type="submission" date="2022-12" db="EMBL/GenBank/DDBJ databases">
        <title>Bacterial isolates from different developmental stages of Nematostella vectensis.</title>
        <authorList>
            <person name="Fraune S."/>
        </authorList>
    </citation>
    <scope>NUCLEOTIDE SEQUENCE</scope>
    <source>
        <strain evidence="8">G21630-S1</strain>
    </source>
</reference>
<feature type="region of interest" description="Disordered" evidence="5">
    <location>
        <begin position="817"/>
        <end position="837"/>
    </location>
</feature>
<dbReference type="CDD" id="cd18791">
    <property type="entry name" value="SF2_C_RHA"/>
    <property type="match status" value="1"/>
</dbReference>
<dbReference type="InterPro" id="IPR049614">
    <property type="entry name" value="HrpB_DEXH"/>
</dbReference>
<dbReference type="PROSITE" id="PS51192">
    <property type="entry name" value="HELICASE_ATP_BIND_1"/>
    <property type="match status" value="1"/>
</dbReference>
<dbReference type="InterPro" id="IPR011545">
    <property type="entry name" value="DEAD/DEAH_box_helicase_dom"/>
</dbReference>
<evidence type="ECO:0000256" key="3">
    <source>
        <dbReference type="ARBA" id="ARBA00022806"/>
    </source>
</evidence>
<dbReference type="InterPro" id="IPR010225">
    <property type="entry name" value="HrpB"/>
</dbReference>
<feature type="domain" description="Helicase C-terminal" evidence="7">
    <location>
        <begin position="201"/>
        <end position="370"/>
    </location>
</feature>
<dbReference type="Gene3D" id="1.20.120.1080">
    <property type="match status" value="1"/>
</dbReference>
<dbReference type="InterPro" id="IPR013689">
    <property type="entry name" value="RNA_helicase_ATP-dep_HrpB_C"/>
</dbReference>
<dbReference type="Pfam" id="PF04408">
    <property type="entry name" value="WHD_HA2"/>
    <property type="match status" value="1"/>
</dbReference>
<dbReference type="PANTHER" id="PTHR43519:SF1">
    <property type="entry name" value="ATP-DEPENDENT RNA HELICASE HRPB"/>
    <property type="match status" value="1"/>
</dbReference>
<dbReference type="InterPro" id="IPR001650">
    <property type="entry name" value="Helicase_C-like"/>
</dbReference>
<evidence type="ECO:0000256" key="5">
    <source>
        <dbReference type="SAM" id="MobiDB-lite"/>
    </source>
</evidence>
<dbReference type="InterPro" id="IPR027417">
    <property type="entry name" value="P-loop_NTPase"/>
</dbReference>
<dbReference type="Pfam" id="PF00270">
    <property type="entry name" value="DEAD"/>
    <property type="match status" value="1"/>
</dbReference>
<keyword evidence="1" id="KW-0547">Nucleotide-binding</keyword>
<proteinExistence type="predicted"/>
<gene>
    <name evidence="8" type="primary">hrpB</name>
    <name evidence="8" type="ORF">O4H49_14125</name>
</gene>
<feature type="compositionally biased region" description="Basic residues" evidence="5">
    <location>
        <begin position="828"/>
        <end position="837"/>
    </location>
</feature>
<evidence type="ECO:0000259" key="7">
    <source>
        <dbReference type="PROSITE" id="PS51194"/>
    </source>
</evidence>
<dbReference type="RefSeq" id="WP_269424089.1">
    <property type="nucleotide sequence ID" value="NZ_JAPWGY010000005.1"/>
</dbReference>
<dbReference type="CDD" id="cd17990">
    <property type="entry name" value="DEXHc_HrpB"/>
    <property type="match status" value="1"/>
</dbReference>
<dbReference type="PIRSF" id="PIRSF005496">
    <property type="entry name" value="ATP_hel_hrpB"/>
    <property type="match status" value="1"/>
</dbReference>
<feature type="domain" description="Helicase ATP-binding" evidence="6">
    <location>
        <begin position="14"/>
        <end position="178"/>
    </location>
</feature>
<dbReference type="SMART" id="SM00490">
    <property type="entry name" value="HELICc"/>
    <property type="match status" value="1"/>
</dbReference>
<keyword evidence="9" id="KW-1185">Reference proteome</keyword>
<evidence type="ECO:0000256" key="2">
    <source>
        <dbReference type="ARBA" id="ARBA00022801"/>
    </source>
</evidence>